<accession>A0A8T0UM39</accession>
<sequence>MEASEVAAIVGRVAERLYAEDYDEHEGIAEESVAEVMSWLELEIGLAAGAAVLPPPPRPPTTPPVVGRVAAERPYAEYYDEHEGVAEDSDAEVVMSWLELEMRLAAVLPLPPRPPTPPGAALYATVTVGGGRESCGPSLSGPASTVMASVDGRAGAPPPPAVPWPWPFPQPAAGNDEDADDEWVSQLLTDGPAVEGLYGSP</sequence>
<dbReference type="PANTHER" id="PTHR37265">
    <property type="entry name" value="OS01G0195300 PROTEIN"/>
    <property type="match status" value="1"/>
</dbReference>
<feature type="region of interest" description="Disordered" evidence="1">
    <location>
        <begin position="134"/>
        <end position="179"/>
    </location>
</feature>
<feature type="compositionally biased region" description="Pro residues" evidence="1">
    <location>
        <begin position="156"/>
        <end position="170"/>
    </location>
</feature>
<gene>
    <name evidence="2" type="ORF">PVAP13_3KG196627</name>
</gene>
<dbReference type="EMBL" id="CM029041">
    <property type="protein sequence ID" value="KAG2625141.1"/>
    <property type="molecule type" value="Genomic_DNA"/>
</dbReference>
<dbReference type="Proteomes" id="UP000823388">
    <property type="component" value="Chromosome 3K"/>
</dbReference>
<comment type="caution">
    <text evidence="2">The sequence shown here is derived from an EMBL/GenBank/DDBJ whole genome shotgun (WGS) entry which is preliminary data.</text>
</comment>
<name>A0A8T0UM39_PANVG</name>
<evidence type="ECO:0000256" key="1">
    <source>
        <dbReference type="SAM" id="MobiDB-lite"/>
    </source>
</evidence>
<proteinExistence type="predicted"/>
<keyword evidence="3" id="KW-1185">Reference proteome</keyword>
<dbReference type="PANTHER" id="PTHR37265:SF6">
    <property type="match status" value="1"/>
</dbReference>
<reference evidence="2" key="1">
    <citation type="submission" date="2020-05" db="EMBL/GenBank/DDBJ databases">
        <title>WGS assembly of Panicum virgatum.</title>
        <authorList>
            <person name="Lovell J.T."/>
            <person name="Jenkins J."/>
            <person name="Shu S."/>
            <person name="Juenger T.E."/>
            <person name="Schmutz J."/>
        </authorList>
    </citation>
    <scope>NUCLEOTIDE SEQUENCE</scope>
    <source>
        <strain evidence="2">AP13</strain>
    </source>
</reference>
<protein>
    <submittedName>
        <fullName evidence="2">Uncharacterized protein</fullName>
    </submittedName>
</protein>
<evidence type="ECO:0000313" key="3">
    <source>
        <dbReference type="Proteomes" id="UP000823388"/>
    </source>
</evidence>
<dbReference type="AlphaFoldDB" id="A0A8T0UM39"/>
<organism evidence="2 3">
    <name type="scientific">Panicum virgatum</name>
    <name type="common">Blackwell switchgrass</name>
    <dbReference type="NCBI Taxonomy" id="38727"/>
    <lineage>
        <taxon>Eukaryota</taxon>
        <taxon>Viridiplantae</taxon>
        <taxon>Streptophyta</taxon>
        <taxon>Embryophyta</taxon>
        <taxon>Tracheophyta</taxon>
        <taxon>Spermatophyta</taxon>
        <taxon>Magnoliopsida</taxon>
        <taxon>Liliopsida</taxon>
        <taxon>Poales</taxon>
        <taxon>Poaceae</taxon>
        <taxon>PACMAD clade</taxon>
        <taxon>Panicoideae</taxon>
        <taxon>Panicodae</taxon>
        <taxon>Paniceae</taxon>
        <taxon>Panicinae</taxon>
        <taxon>Panicum</taxon>
        <taxon>Panicum sect. Hiantes</taxon>
    </lineage>
</organism>
<evidence type="ECO:0000313" key="2">
    <source>
        <dbReference type="EMBL" id="KAG2625141.1"/>
    </source>
</evidence>